<dbReference type="Proteomes" id="UP001497383">
    <property type="component" value="Chromosome 1"/>
</dbReference>
<sequence length="73" mass="8021">MPQWQVGAEAEAEAEAEDQQQVNAADAKAFLTGDILPETYIAIHILPTTPSLHLIISWGSMQQMEKSARAFSH</sequence>
<evidence type="ECO:0000256" key="1">
    <source>
        <dbReference type="SAM" id="MobiDB-lite"/>
    </source>
</evidence>
<keyword evidence="3" id="KW-1185">Reference proteome</keyword>
<proteinExistence type="predicted"/>
<gene>
    <name evidence="2" type="ORF">LODBEIA_P03150</name>
</gene>
<dbReference type="GeneID" id="92205511"/>
<evidence type="ECO:0000313" key="3">
    <source>
        <dbReference type="Proteomes" id="UP001497383"/>
    </source>
</evidence>
<accession>A0ABP0ZGX7</accession>
<reference evidence="2 3" key="1">
    <citation type="submission" date="2024-03" db="EMBL/GenBank/DDBJ databases">
        <authorList>
            <person name="Brejova B."/>
        </authorList>
    </citation>
    <scope>NUCLEOTIDE SEQUENCE [LARGE SCALE GENOMIC DNA]</scope>
    <source>
        <strain evidence="2 3">CBS 14171</strain>
    </source>
</reference>
<dbReference type="RefSeq" id="XP_066827253.1">
    <property type="nucleotide sequence ID" value="XM_066973228.1"/>
</dbReference>
<organism evidence="2 3">
    <name type="scientific">Lodderomyces beijingensis</name>
    <dbReference type="NCBI Taxonomy" id="1775926"/>
    <lineage>
        <taxon>Eukaryota</taxon>
        <taxon>Fungi</taxon>
        <taxon>Dikarya</taxon>
        <taxon>Ascomycota</taxon>
        <taxon>Saccharomycotina</taxon>
        <taxon>Pichiomycetes</taxon>
        <taxon>Debaryomycetaceae</taxon>
        <taxon>Candida/Lodderomyces clade</taxon>
        <taxon>Lodderomyces</taxon>
    </lineage>
</organism>
<protein>
    <submittedName>
        <fullName evidence="2">Uncharacterized protein</fullName>
    </submittedName>
</protein>
<dbReference type="EMBL" id="OZ022405">
    <property type="protein sequence ID" value="CAK9435588.1"/>
    <property type="molecule type" value="Genomic_DNA"/>
</dbReference>
<evidence type="ECO:0000313" key="2">
    <source>
        <dbReference type="EMBL" id="CAK9435588.1"/>
    </source>
</evidence>
<name>A0ABP0ZGX7_9ASCO</name>
<feature type="region of interest" description="Disordered" evidence="1">
    <location>
        <begin position="1"/>
        <end position="21"/>
    </location>
</feature>